<dbReference type="EMBL" id="GL433837">
    <property type="protein sequence ID" value="EFN58642.1"/>
    <property type="molecule type" value="Genomic_DNA"/>
</dbReference>
<dbReference type="RefSeq" id="XP_005850744.1">
    <property type="nucleotide sequence ID" value="XM_005850682.1"/>
</dbReference>
<dbReference type="Pfam" id="PF00128">
    <property type="entry name" value="Alpha-amylase"/>
    <property type="match status" value="1"/>
</dbReference>
<organism evidence="14">
    <name type="scientific">Chlorella variabilis</name>
    <name type="common">Green alga</name>
    <dbReference type="NCBI Taxonomy" id="554065"/>
    <lineage>
        <taxon>Eukaryota</taxon>
        <taxon>Viridiplantae</taxon>
        <taxon>Chlorophyta</taxon>
        <taxon>core chlorophytes</taxon>
        <taxon>Trebouxiophyceae</taxon>
        <taxon>Chlorellales</taxon>
        <taxon>Chlorellaceae</taxon>
        <taxon>Chlorella clade</taxon>
        <taxon>Chlorella</taxon>
    </lineage>
</organism>
<evidence type="ECO:0000256" key="6">
    <source>
        <dbReference type="ARBA" id="ARBA00023277"/>
    </source>
</evidence>
<proteinExistence type="inferred from homology"/>
<dbReference type="SUPFAM" id="SSF51445">
    <property type="entry name" value="(Trans)glycosidases"/>
    <property type="match status" value="1"/>
</dbReference>
<dbReference type="GeneID" id="17358069"/>
<evidence type="ECO:0000256" key="5">
    <source>
        <dbReference type="ARBA" id="ARBA00022801"/>
    </source>
</evidence>
<comment type="similarity">
    <text evidence="3 8">Belongs to the glycosyl hydrolase 13 family.</text>
</comment>
<dbReference type="Gene3D" id="3.20.20.80">
    <property type="entry name" value="Glycosidases"/>
    <property type="match status" value="1"/>
</dbReference>
<dbReference type="Pfam" id="PF07821">
    <property type="entry name" value="Alpha-amyl_C2"/>
    <property type="match status" value="1"/>
</dbReference>
<comment type="cofactor">
    <cofactor evidence="2">
        <name>Ca(2+)</name>
        <dbReference type="ChEBI" id="CHEBI:29108"/>
    </cofactor>
</comment>
<dbReference type="OMA" id="AVWEKSA"/>
<gene>
    <name evidence="13" type="ORF">CHLNCDRAFT_50463</name>
</gene>
<dbReference type="InterPro" id="IPR013780">
    <property type="entry name" value="Glyco_hydro_b"/>
</dbReference>
<evidence type="ECO:0000256" key="1">
    <source>
        <dbReference type="ARBA" id="ARBA00000548"/>
    </source>
</evidence>
<evidence type="ECO:0000313" key="14">
    <source>
        <dbReference type="Proteomes" id="UP000008141"/>
    </source>
</evidence>
<dbReference type="InterPro" id="IPR006047">
    <property type="entry name" value="GH13_cat_dom"/>
</dbReference>
<dbReference type="AlphaFoldDB" id="E1Z6F8"/>
<sequence>MPQSTACFQPTQAALAPRPAQAPRLRLNASFGWQSWEGDRWWRTMRGQVPELAALGITHIWLPPPSASVSTQGYLPGQLYMLNSRYGTGAELRALCADLLKAGVRPVADIVINHRCADAQDESGTWNIYRDMVPHPGKSIAWGRWAIAGSDRQFGGQGSPDSGEDYGPAPDLDHTNPEVRDSLVDWLNYLRLSVGFEGWRFDFVKASSGEYVERTVGPDAFCVGELFLDLKWSNSFLEYGQEAARGQFQDWLRAARHCCLFDFLTKGQLQEAAKHHEYDRLRDGQGRAPGLLGARPEHSVTFVDNHDTGSSQQHWPFPRGFLGLGYAYILTHPGMPCIFHEHLQDSGLRQAITELVALRKRAGIRSDSKLEILCAERDIYVARCNGNVVLKLGPRFDMGGLVPKAAEGWRLVQSGNDYAVWEKAA</sequence>
<dbReference type="GO" id="GO:0005975">
    <property type="term" value="P:carbohydrate metabolic process"/>
    <property type="evidence" value="ECO:0007669"/>
    <property type="project" value="InterPro"/>
</dbReference>
<dbReference type="InParanoid" id="E1Z6F8"/>
<keyword evidence="5 9" id="KW-0378">Hydrolase</keyword>
<evidence type="ECO:0000259" key="12">
    <source>
        <dbReference type="SMART" id="SM00810"/>
    </source>
</evidence>
<evidence type="ECO:0000313" key="13">
    <source>
        <dbReference type="EMBL" id="EFN58642.1"/>
    </source>
</evidence>
<evidence type="ECO:0000256" key="10">
    <source>
        <dbReference type="SAM" id="MobiDB-lite"/>
    </source>
</evidence>
<protein>
    <recommendedName>
        <fullName evidence="4 9">Alpha-amylase</fullName>
        <ecNumber evidence="4 9">3.2.1.1</ecNumber>
    </recommendedName>
</protein>
<dbReference type="EC" id="3.2.1.1" evidence="4 9"/>
<dbReference type="eggNOG" id="KOG0471">
    <property type="taxonomic scope" value="Eukaryota"/>
</dbReference>
<dbReference type="CDD" id="cd11314">
    <property type="entry name" value="AmyAc_arch_bac_plant_AmyA"/>
    <property type="match status" value="1"/>
</dbReference>
<dbReference type="InterPro" id="IPR017853">
    <property type="entry name" value="GH"/>
</dbReference>
<keyword evidence="6 9" id="KW-0119">Carbohydrate metabolism</keyword>
<dbReference type="SMART" id="SM00642">
    <property type="entry name" value="Aamy"/>
    <property type="match status" value="1"/>
</dbReference>
<dbReference type="GO" id="GO:0005509">
    <property type="term" value="F:calcium ion binding"/>
    <property type="evidence" value="ECO:0007669"/>
    <property type="project" value="InterPro"/>
</dbReference>
<evidence type="ECO:0000256" key="2">
    <source>
        <dbReference type="ARBA" id="ARBA00001913"/>
    </source>
</evidence>
<evidence type="ECO:0000256" key="8">
    <source>
        <dbReference type="RuleBase" id="RU003615"/>
    </source>
</evidence>
<feature type="domain" description="Alpha-amylase C-terminal beta-sheet" evidence="12">
    <location>
        <begin position="360"/>
        <end position="423"/>
    </location>
</feature>
<dbReference type="KEGG" id="cvr:CHLNCDRAFT_50463"/>
<keyword evidence="7 9" id="KW-0326">Glycosidase</keyword>
<dbReference type="STRING" id="554065.E1Z6F8"/>
<evidence type="ECO:0000259" key="11">
    <source>
        <dbReference type="SMART" id="SM00642"/>
    </source>
</evidence>
<evidence type="ECO:0000256" key="3">
    <source>
        <dbReference type="ARBA" id="ARBA00008061"/>
    </source>
</evidence>
<dbReference type="InterPro" id="IPR012850">
    <property type="entry name" value="A-amylase_bs_C"/>
</dbReference>
<dbReference type="Proteomes" id="UP000008141">
    <property type="component" value="Unassembled WGS sequence"/>
</dbReference>
<dbReference type="Gene3D" id="2.60.40.1180">
    <property type="entry name" value="Golgi alpha-mannosidase II"/>
    <property type="match status" value="1"/>
</dbReference>
<dbReference type="OrthoDB" id="550577at2759"/>
<keyword evidence="14" id="KW-1185">Reference proteome</keyword>
<evidence type="ECO:0000256" key="9">
    <source>
        <dbReference type="RuleBase" id="RU361134"/>
    </source>
</evidence>
<accession>E1Z6F8</accession>
<dbReference type="SUPFAM" id="SSF51011">
    <property type="entry name" value="Glycosyl hydrolase domain"/>
    <property type="match status" value="1"/>
</dbReference>
<comment type="catalytic activity">
    <reaction evidence="1 9">
        <text>Endohydrolysis of (1-&gt;4)-alpha-D-glucosidic linkages in polysaccharides containing three or more (1-&gt;4)-alpha-linked D-glucose units.</text>
        <dbReference type="EC" id="3.2.1.1"/>
    </reaction>
</comment>
<dbReference type="GO" id="GO:0004556">
    <property type="term" value="F:alpha-amylase activity"/>
    <property type="evidence" value="ECO:0007669"/>
    <property type="project" value="UniProtKB-UniRule"/>
</dbReference>
<dbReference type="InterPro" id="IPR006046">
    <property type="entry name" value="Alpha_amylase"/>
</dbReference>
<feature type="region of interest" description="Disordered" evidence="10">
    <location>
        <begin position="153"/>
        <end position="174"/>
    </location>
</feature>
<evidence type="ECO:0000256" key="4">
    <source>
        <dbReference type="ARBA" id="ARBA00012595"/>
    </source>
</evidence>
<reference evidence="13 14" key="1">
    <citation type="journal article" date="2010" name="Plant Cell">
        <title>The Chlorella variabilis NC64A genome reveals adaptation to photosymbiosis, coevolution with viruses, and cryptic sex.</title>
        <authorList>
            <person name="Blanc G."/>
            <person name="Duncan G."/>
            <person name="Agarkova I."/>
            <person name="Borodovsky M."/>
            <person name="Gurnon J."/>
            <person name="Kuo A."/>
            <person name="Lindquist E."/>
            <person name="Lucas S."/>
            <person name="Pangilinan J."/>
            <person name="Polle J."/>
            <person name="Salamov A."/>
            <person name="Terry A."/>
            <person name="Yamada T."/>
            <person name="Dunigan D.D."/>
            <person name="Grigoriev I.V."/>
            <person name="Claverie J.M."/>
            <person name="Van Etten J.L."/>
        </authorList>
    </citation>
    <scope>NUCLEOTIDE SEQUENCE [LARGE SCALE GENOMIC DNA]</scope>
    <source>
        <strain evidence="13 14">NC64A</strain>
    </source>
</reference>
<feature type="domain" description="Glycosyl hydrolase family 13 catalytic" evidence="11">
    <location>
        <begin position="29"/>
        <end position="359"/>
    </location>
</feature>
<evidence type="ECO:0000256" key="7">
    <source>
        <dbReference type="ARBA" id="ARBA00023295"/>
    </source>
</evidence>
<dbReference type="PANTHER" id="PTHR43447">
    <property type="entry name" value="ALPHA-AMYLASE"/>
    <property type="match status" value="1"/>
</dbReference>
<dbReference type="SMART" id="SM00810">
    <property type="entry name" value="Alpha-amyl_C2"/>
    <property type="match status" value="1"/>
</dbReference>
<name>E1Z6F8_CHLVA</name>
<dbReference type="PRINTS" id="PR00110">
    <property type="entry name" value="ALPHAAMYLASE"/>
</dbReference>